<sequence>MGCFFVSNIDESELVKFSNLASEWWDGESFSALHRINPLRVQYILENLQEATNSGKRLLDIGCGGGLICEAMARLGFSVTGVDPCREGIEAARQHAAIEGLDIEYHFTDIESFIHSSECSSYDIITLMEVVEHIPDLTEFLSSSCKLLKPGGMLFISTLNRTIKSMLLGKIAAEYILRMVPPGTHQWKKFVKPSEIHDALLKSGVLVKDIKGITYKILHNDWVLNDRDISVNYILAAQKEQ</sequence>
<dbReference type="InterPro" id="IPR010233">
    <property type="entry name" value="UbiG_MeTrfase"/>
</dbReference>
<evidence type="ECO:0000256" key="3">
    <source>
        <dbReference type="ARBA" id="ARBA00022688"/>
    </source>
</evidence>
<name>A0A0F3N776_ANAPH</name>
<comment type="pathway">
    <text evidence="5">Cofactor biosynthesis; ubiquinone biosynthesis.</text>
</comment>
<dbReference type="PATRIC" id="fig|1359152.3.peg.288"/>
<keyword evidence="4 5" id="KW-0949">S-adenosyl-L-methionine</keyword>
<evidence type="ECO:0000256" key="1">
    <source>
        <dbReference type="ARBA" id="ARBA00022603"/>
    </source>
</evidence>
<gene>
    <name evidence="5 6" type="primary">ubiG</name>
    <name evidence="6" type="ORF">APHMUC_0269</name>
</gene>
<dbReference type="GO" id="GO:0032259">
    <property type="term" value="P:methylation"/>
    <property type="evidence" value="ECO:0007669"/>
    <property type="project" value="UniProtKB-KW"/>
</dbReference>
<comment type="similarity">
    <text evidence="5">Belongs to the methyltransferase superfamily. UbiG/COQ3 family.</text>
</comment>
<dbReference type="Pfam" id="PF13489">
    <property type="entry name" value="Methyltransf_23"/>
    <property type="match status" value="1"/>
</dbReference>
<dbReference type="CDD" id="cd02440">
    <property type="entry name" value="AdoMet_MTases"/>
    <property type="match status" value="1"/>
</dbReference>
<dbReference type="EMBL" id="LANV01000001">
    <property type="protein sequence ID" value="KJV63948.1"/>
    <property type="molecule type" value="Genomic_DNA"/>
</dbReference>
<keyword evidence="2 5" id="KW-0808">Transferase</keyword>
<feature type="binding site" evidence="5">
    <location>
        <position position="83"/>
    </location>
    <ligand>
        <name>S-adenosyl-L-methionine</name>
        <dbReference type="ChEBI" id="CHEBI:59789"/>
    </ligand>
</feature>
<feature type="binding site" evidence="5">
    <location>
        <position position="128"/>
    </location>
    <ligand>
        <name>S-adenosyl-L-methionine</name>
        <dbReference type="ChEBI" id="CHEBI:59789"/>
    </ligand>
</feature>
<dbReference type="SUPFAM" id="SSF53335">
    <property type="entry name" value="S-adenosyl-L-methionine-dependent methyltransferases"/>
    <property type="match status" value="1"/>
</dbReference>
<evidence type="ECO:0000313" key="6">
    <source>
        <dbReference type="EMBL" id="KJV63948.1"/>
    </source>
</evidence>
<dbReference type="UniPathway" id="UPA00232"/>
<dbReference type="EC" id="2.1.1.64" evidence="5"/>
<reference evidence="6 7" key="1">
    <citation type="submission" date="2015-02" db="EMBL/GenBank/DDBJ databases">
        <title>Genome Sequencing of Rickettsiales.</title>
        <authorList>
            <person name="Daugherty S.C."/>
            <person name="Su Q."/>
            <person name="Abolude K."/>
            <person name="Beier-Sexton M."/>
            <person name="Carlyon J.A."/>
            <person name="Carter R."/>
            <person name="Day N.P."/>
            <person name="Dumler S.J."/>
            <person name="Dyachenko V."/>
            <person name="Godinez A."/>
            <person name="Kurtti T.J."/>
            <person name="Lichay M."/>
            <person name="Mullins K.E."/>
            <person name="Ott S."/>
            <person name="Pappas-Brown V."/>
            <person name="Paris D.H."/>
            <person name="Patel P."/>
            <person name="Richards A.L."/>
            <person name="Sadzewicz L."/>
            <person name="Sears K."/>
            <person name="Seidman D."/>
            <person name="Sengamalay N."/>
            <person name="Stenos J."/>
            <person name="Tallon L.J."/>
            <person name="Vincent G."/>
            <person name="Fraser C.M."/>
            <person name="Munderloh U."/>
            <person name="Dunning-Hotopp J.C."/>
        </authorList>
    </citation>
    <scope>NUCLEOTIDE SEQUENCE [LARGE SCALE GENOMIC DNA]</scope>
    <source>
        <strain evidence="6 7">ApMUC09</strain>
    </source>
</reference>
<dbReference type="Proteomes" id="UP000033441">
    <property type="component" value="Unassembled WGS sequence"/>
</dbReference>
<dbReference type="GO" id="GO:0102208">
    <property type="term" value="F:2-polyprenyl-6-hydroxyphenol methylase activity"/>
    <property type="evidence" value="ECO:0007669"/>
    <property type="project" value="UniProtKB-EC"/>
</dbReference>
<keyword evidence="3 5" id="KW-0831">Ubiquinone biosynthesis</keyword>
<dbReference type="GO" id="GO:0061542">
    <property type="term" value="F:3-demethylubiquinol 3-O-methyltransferase activity"/>
    <property type="evidence" value="ECO:0007669"/>
    <property type="project" value="UniProtKB-UniRule"/>
</dbReference>
<dbReference type="EC" id="2.1.1.222" evidence="5"/>
<dbReference type="PANTHER" id="PTHR43464">
    <property type="entry name" value="METHYLTRANSFERASE"/>
    <property type="match status" value="1"/>
</dbReference>
<dbReference type="InterPro" id="IPR029063">
    <property type="entry name" value="SAM-dependent_MTases_sf"/>
</dbReference>
<proteinExistence type="inferred from homology"/>
<feature type="binding site" evidence="5">
    <location>
        <position position="40"/>
    </location>
    <ligand>
        <name>S-adenosyl-L-methionine</name>
        <dbReference type="ChEBI" id="CHEBI:59789"/>
    </ligand>
</feature>
<accession>A0A0F3N776</accession>
<evidence type="ECO:0000256" key="5">
    <source>
        <dbReference type="HAMAP-Rule" id="MF_00472"/>
    </source>
</evidence>
<dbReference type="PANTHER" id="PTHR43464:SF19">
    <property type="entry name" value="UBIQUINONE BIOSYNTHESIS O-METHYLTRANSFERASE, MITOCHONDRIAL"/>
    <property type="match status" value="1"/>
</dbReference>
<keyword evidence="6" id="KW-0830">Ubiquinone</keyword>
<evidence type="ECO:0000256" key="4">
    <source>
        <dbReference type="ARBA" id="ARBA00022691"/>
    </source>
</evidence>
<comment type="caution">
    <text evidence="6">The sequence shown here is derived from an EMBL/GenBank/DDBJ whole genome shotgun (WGS) entry which is preliminary data.</text>
</comment>
<keyword evidence="1 5" id="KW-0489">Methyltransferase</keyword>
<organism evidence="6 7">
    <name type="scientific">Anaplasma phagocytophilum str. ApMUC09</name>
    <dbReference type="NCBI Taxonomy" id="1359152"/>
    <lineage>
        <taxon>Bacteria</taxon>
        <taxon>Pseudomonadati</taxon>
        <taxon>Pseudomonadota</taxon>
        <taxon>Alphaproteobacteria</taxon>
        <taxon>Rickettsiales</taxon>
        <taxon>Anaplasmataceae</taxon>
        <taxon>Anaplasma</taxon>
        <taxon>phagocytophilum group</taxon>
    </lineage>
</organism>
<evidence type="ECO:0000256" key="2">
    <source>
        <dbReference type="ARBA" id="ARBA00022679"/>
    </source>
</evidence>
<dbReference type="Gene3D" id="3.40.50.150">
    <property type="entry name" value="Vaccinia Virus protein VP39"/>
    <property type="match status" value="1"/>
</dbReference>
<dbReference type="AlphaFoldDB" id="A0A0F3N776"/>
<protein>
    <recommendedName>
        <fullName evidence="5">Ubiquinone biosynthesis O-methyltransferase</fullName>
    </recommendedName>
    <alternativeName>
        <fullName evidence="5">2-polyprenyl-6-hydroxyphenol methylase</fullName>
        <ecNumber evidence="5">2.1.1.222</ecNumber>
    </alternativeName>
    <alternativeName>
        <fullName evidence="5">3-demethylubiquinone 3-O-methyltransferase</fullName>
        <ecNumber evidence="5">2.1.1.64</ecNumber>
    </alternativeName>
</protein>
<dbReference type="GO" id="GO:0010420">
    <property type="term" value="F:polyprenyldihydroxybenzoate methyltransferase activity"/>
    <property type="evidence" value="ECO:0007669"/>
    <property type="project" value="InterPro"/>
</dbReference>
<feature type="binding site" evidence="5">
    <location>
        <position position="62"/>
    </location>
    <ligand>
        <name>S-adenosyl-L-methionine</name>
        <dbReference type="ChEBI" id="CHEBI:59789"/>
    </ligand>
</feature>
<comment type="catalytic activity">
    <reaction evidence="5">
        <text>a 3-(all-trans-polyprenyl)benzene-1,2-diol + S-adenosyl-L-methionine = a 2-methoxy-6-(all-trans-polyprenyl)phenol + S-adenosyl-L-homocysteine + H(+)</text>
        <dbReference type="Rhea" id="RHEA:31411"/>
        <dbReference type="Rhea" id="RHEA-COMP:9550"/>
        <dbReference type="Rhea" id="RHEA-COMP:9551"/>
        <dbReference type="ChEBI" id="CHEBI:15378"/>
        <dbReference type="ChEBI" id="CHEBI:57856"/>
        <dbReference type="ChEBI" id="CHEBI:59789"/>
        <dbReference type="ChEBI" id="CHEBI:62729"/>
        <dbReference type="ChEBI" id="CHEBI:62731"/>
        <dbReference type="EC" id="2.1.1.222"/>
    </reaction>
</comment>
<comment type="catalytic activity">
    <reaction evidence="5">
        <text>a 3-demethylubiquinol + S-adenosyl-L-methionine = a ubiquinol + S-adenosyl-L-homocysteine + H(+)</text>
        <dbReference type="Rhea" id="RHEA:44380"/>
        <dbReference type="Rhea" id="RHEA-COMP:9566"/>
        <dbReference type="Rhea" id="RHEA-COMP:10914"/>
        <dbReference type="ChEBI" id="CHEBI:15378"/>
        <dbReference type="ChEBI" id="CHEBI:17976"/>
        <dbReference type="ChEBI" id="CHEBI:57856"/>
        <dbReference type="ChEBI" id="CHEBI:59789"/>
        <dbReference type="ChEBI" id="CHEBI:84422"/>
        <dbReference type="EC" id="2.1.1.64"/>
    </reaction>
</comment>
<dbReference type="HAMAP" id="MF_00472">
    <property type="entry name" value="UbiG"/>
    <property type="match status" value="1"/>
</dbReference>
<comment type="function">
    <text evidence="5">O-methyltransferase that catalyzes the 2 O-methylation steps in the ubiquinone biosynthetic pathway.</text>
</comment>
<dbReference type="NCBIfam" id="TIGR01983">
    <property type="entry name" value="UbiG"/>
    <property type="match status" value="1"/>
</dbReference>
<evidence type="ECO:0000313" key="7">
    <source>
        <dbReference type="Proteomes" id="UP000033441"/>
    </source>
</evidence>